<feature type="compositionally biased region" description="Low complexity" evidence="1">
    <location>
        <begin position="268"/>
        <end position="278"/>
    </location>
</feature>
<feature type="region of interest" description="Disordered" evidence="1">
    <location>
        <begin position="264"/>
        <end position="296"/>
    </location>
</feature>
<dbReference type="GO" id="GO:0016787">
    <property type="term" value="F:hydrolase activity"/>
    <property type="evidence" value="ECO:0007669"/>
    <property type="project" value="UniProtKB-KW"/>
</dbReference>
<dbReference type="Proteomes" id="UP001233673">
    <property type="component" value="Unassembled WGS sequence"/>
</dbReference>
<dbReference type="InterPro" id="IPR029058">
    <property type="entry name" value="AB_hydrolase_fold"/>
</dbReference>
<reference evidence="4" key="1">
    <citation type="submission" date="2023-05" db="EMBL/GenBank/DDBJ databases">
        <title>Draft genome of Pseudofrankia sp. BMG5.37.</title>
        <authorList>
            <person name="Gtari M."/>
            <person name="Ghodhbane F."/>
            <person name="Sbissi I."/>
        </authorList>
    </citation>
    <scope>NUCLEOTIDE SEQUENCE [LARGE SCALE GENOMIC DNA]</scope>
    <source>
        <strain evidence="4">BMG 814</strain>
    </source>
</reference>
<dbReference type="InterPro" id="IPR050266">
    <property type="entry name" value="AB_hydrolase_sf"/>
</dbReference>
<feature type="domain" description="AB hydrolase-1" evidence="2">
    <location>
        <begin position="23"/>
        <end position="228"/>
    </location>
</feature>
<dbReference type="InterPro" id="IPR000073">
    <property type="entry name" value="AB_hydrolase_1"/>
</dbReference>
<dbReference type="Gene3D" id="3.40.50.1820">
    <property type="entry name" value="alpha/beta hydrolase"/>
    <property type="match status" value="1"/>
</dbReference>
<keyword evidence="3" id="KW-0378">Hydrolase</keyword>
<dbReference type="PANTHER" id="PTHR43798">
    <property type="entry name" value="MONOACYLGLYCEROL LIPASE"/>
    <property type="match status" value="1"/>
</dbReference>
<evidence type="ECO:0000256" key="1">
    <source>
        <dbReference type="SAM" id="MobiDB-lite"/>
    </source>
</evidence>
<dbReference type="EMBL" id="JASNFN010000005">
    <property type="protein sequence ID" value="MDP5182495.1"/>
    <property type="molecule type" value="Genomic_DNA"/>
</dbReference>
<evidence type="ECO:0000313" key="4">
    <source>
        <dbReference type="Proteomes" id="UP001233673"/>
    </source>
</evidence>
<sequence length="296" mass="31996">MRRAYADTRFGQIHYVEHGAGAPVLLLHQTPRSWDEYRDVLPLLGRTRRAIAMDTLGFGASATPRQEWSIEMFAEGVAELCAALGLPSVDLVGHHTGGVVALEVAAAHPSLVRSLVLSGVPFVDADRRRRVAARPPIDEVDAPVDGSHVAALWAQRRPYYPADRPDLLDRLLRDALGVRDRVEEGHRAVNAYRMEERASLVNAPVLVVCGEDDSFSRPDVQRLTAALPDAEAILLKGVGVAAVDHDPKQFATVVDAFLTRIDRRAGDPATTPGGSRPTGPSPEPHAGSTTRAELAQ</sequence>
<dbReference type="PRINTS" id="PR00111">
    <property type="entry name" value="ABHYDROLASE"/>
</dbReference>
<evidence type="ECO:0000259" key="2">
    <source>
        <dbReference type="Pfam" id="PF00561"/>
    </source>
</evidence>
<accession>A0ABT9IA95</accession>
<comment type="caution">
    <text evidence="3">The sequence shown here is derived from an EMBL/GenBank/DDBJ whole genome shotgun (WGS) entry which is preliminary data.</text>
</comment>
<dbReference type="RefSeq" id="WP_305999184.1">
    <property type="nucleotide sequence ID" value="NZ_JASNFN010000005.1"/>
</dbReference>
<dbReference type="SUPFAM" id="SSF53474">
    <property type="entry name" value="alpha/beta-Hydrolases"/>
    <property type="match status" value="1"/>
</dbReference>
<organism evidence="3 4">
    <name type="scientific">Blastococcus carthaginiensis</name>
    <dbReference type="NCBI Taxonomy" id="3050034"/>
    <lineage>
        <taxon>Bacteria</taxon>
        <taxon>Bacillati</taxon>
        <taxon>Actinomycetota</taxon>
        <taxon>Actinomycetes</taxon>
        <taxon>Geodermatophilales</taxon>
        <taxon>Geodermatophilaceae</taxon>
        <taxon>Blastococcus</taxon>
    </lineage>
</organism>
<evidence type="ECO:0000313" key="3">
    <source>
        <dbReference type="EMBL" id="MDP5182495.1"/>
    </source>
</evidence>
<protein>
    <submittedName>
        <fullName evidence="3">Alpha/beta hydrolase</fullName>
    </submittedName>
</protein>
<dbReference type="Pfam" id="PF00561">
    <property type="entry name" value="Abhydrolase_1"/>
    <property type="match status" value="1"/>
</dbReference>
<keyword evidence="4" id="KW-1185">Reference proteome</keyword>
<proteinExistence type="predicted"/>
<gene>
    <name evidence="3" type="ORF">QOZ88_07570</name>
</gene>
<feature type="compositionally biased region" description="Polar residues" evidence="1">
    <location>
        <begin position="287"/>
        <end position="296"/>
    </location>
</feature>
<name>A0ABT9IA95_9ACTN</name>